<dbReference type="AlphaFoldDB" id="A0A6J7FEB5"/>
<feature type="compositionally biased region" description="Gly residues" evidence="1">
    <location>
        <begin position="131"/>
        <end position="147"/>
    </location>
</feature>
<protein>
    <submittedName>
        <fullName evidence="2">Unannotated protein</fullName>
    </submittedName>
</protein>
<feature type="compositionally biased region" description="Low complexity" evidence="1">
    <location>
        <begin position="28"/>
        <end position="44"/>
    </location>
</feature>
<evidence type="ECO:0000256" key="1">
    <source>
        <dbReference type="SAM" id="MobiDB-lite"/>
    </source>
</evidence>
<feature type="region of interest" description="Disordered" evidence="1">
    <location>
        <begin position="114"/>
        <end position="152"/>
    </location>
</feature>
<gene>
    <name evidence="2" type="ORF">UFOPK3564_00156</name>
</gene>
<accession>A0A6J7FEB5</accession>
<feature type="region of interest" description="Disordered" evidence="1">
    <location>
        <begin position="74"/>
        <end position="93"/>
    </location>
</feature>
<proteinExistence type="predicted"/>
<evidence type="ECO:0000313" key="2">
    <source>
        <dbReference type="EMBL" id="CAB4893511.1"/>
    </source>
</evidence>
<organism evidence="2">
    <name type="scientific">freshwater metagenome</name>
    <dbReference type="NCBI Taxonomy" id="449393"/>
    <lineage>
        <taxon>unclassified sequences</taxon>
        <taxon>metagenomes</taxon>
        <taxon>ecological metagenomes</taxon>
    </lineage>
</organism>
<name>A0A6J7FEB5_9ZZZZ</name>
<feature type="region of interest" description="Disordered" evidence="1">
    <location>
        <begin position="28"/>
        <end position="53"/>
    </location>
</feature>
<reference evidence="2" key="1">
    <citation type="submission" date="2020-05" db="EMBL/GenBank/DDBJ databases">
        <authorList>
            <person name="Chiriac C."/>
            <person name="Salcher M."/>
            <person name="Ghai R."/>
            <person name="Kavagutti S V."/>
        </authorList>
    </citation>
    <scope>NUCLEOTIDE SEQUENCE</scope>
</reference>
<dbReference type="EMBL" id="CAFBMK010000005">
    <property type="protein sequence ID" value="CAB4893511.1"/>
    <property type="molecule type" value="Genomic_DNA"/>
</dbReference>
<sequence length="222" mass="22031">MTPRIRKAAALASTVVVLGGAGIGVASAADTTTSTTSTTSTSKTTRGDRGPGLRTAELTTIAKALGVTTAKLQAATDAARPAKPTGTRADRGADRAAEIAKALGVETAKVGTILEANRPAKPAGAQDGTRPAGGPGRGGPGPGGPRGGARPDDTKLIAALAKGLGIEEATVKTALSKVAAAHEAEHAERDTARYAAVAKSLGLEAADVRKAFEDARPARPTT</sequence>